<proteinExistence type="predicted"/>
<accession>A0A8J2LEU8</accession>
<dbReference type="Proteomes" id="UP000708208">
    <property type="component" value="Unassembled WGS sequence"/>
</dbReference>
<evidence type="ECO:0000313" key="1">
    <source>
        <dbReference type="EMBL" id="CAG7831609.1"/>
    </source>
</evidence>
<name>A0A8J2LEU8_9HEXA</name>
<sequence length="77" mass="8765">MHLDRCIEFIPSVTFFFDGGSVRVAASTELGFIQSWGNTLISPFQGINQKTAHSIPISECSRSRFWKLKLYHGEFPE</sequence>
<protein>
    <submittedName>
        <fullName evidence="1">Uncharacterized protein</fullName>
    </submittedName>
</protein>
<reference evidence="1" key="1">
    <citation type="submission" date="2021-06" db="EMBL/GenBank/DDBJ databases">
        <authorList>
            <person name="Hodson N. C."/>
            <person name="Mongue J. A."/>
            <person name="Jaron S. K."/>
        </authorList>
    </citation>
    <scope>NUCLEOTIDE SEQUENCE</scope>
</reference>
<evidence type="ECO:0000313" key="2">
    <source>
        <dbReference type="Proteomes" id="UP000708208"/>
    </source>
</evidence>
<comment type="caution">
    <text evidence="1">The sequence shown here is derived from an EMBL/GenBank/DDBJ whole genome shotgun (WGS) entry which is preliminary data.</text>
</comment>
<dbReference type="AlphaFoldDB" id="A0A8J2LEU8"/>
<gene>
    <name evidence="1" type="ORF">AFUS01_LOCUS41345</name>
</gene>
<dbReference type="EMBL" id="CAJVCH010561130">
    <property type="protein sequence ID" value="CAG7831609.1"/>
    <property type="molecule type" value="Genomic_DNA"/>
</dbReference>
<keyword evidence="2" id="KW-1185">Reference proteome</keyword>
<organism evidence="1 2">
    <name type="scientific">Allacma fusca</name>
    <dbReference type="NCBI Taxonomy" id="39272"/>
    <lineage>
        <taxon>Eukaryota</taxon>
        <taxon>Metazoa</taxon>
        <taxon>Ecdysozoa</taxon>
        <taxon>Arthropoda</taxon>
        <taxon>Hexapoda</taxon>
        <taxon>Collembola</taxon>
        <taxon>Symphypleona</taxon>
        <taxon>Sminthuridae</taxon>
        <taxon>Allacma</taxon>
    </lineage>
</organism>